<proteinExistence type="predicted"/>
<reference evidence="1 2" key="1">
    <citation type="submission" date="2016-11" db="EMBL/GenBank/DDBJ databases">
        <authorList>
            <person name="Jaros S."/>
            <person name="Januszkiewicz K."/>
            <person name="Wedrychowicz H."/>
        </authorList>
    </citation>
    <scope>NUCLEOTIDE SEQUENCE [LARGE SCALE GENOMIC DNA]</scope>
    <source>
        <strain evidence="1 2">DSM 26883</strain>
    </source>
</reference>
<gene>
    <name evidence="1" type="ORF">SAMN05444349_11485</name>
</gene>
<dbReference type="STRING" id="871325.SAMN05444349_11485"/>
<dbReference type="Proteomes" id="UP000184436">
    <property type="component" value="Unassembled WGS sequence"/>
</dbReference>
<dbReference type="RefSeq" id="WP_033886724.1">
    <property type="nucleotide sequence ID" value="NZ_FQVD01000014.1"/>
</dbReference>
<organism evidence="1 2">
    <name type="scientific">Bacteroides faecichinchillae</name>
    <dbReference type="NCBI Taxonomy" id="871325"/>
    <lineage>
        <taxon>Bacteria</taxon>
        <taxon>Pseudomonadati</taxon>
        <taxon>Bacteroidota</taxon>
        <taxon>Bacteroidia</taxon>
        <taxon>Bacteroidales</taxon>
        <taxon>Bacteroidaceae</taxon>
        <taxon>Bacteroides</taxon>
    </lineage>
</organism>
<name>A0A1M5A6F5_9BACE</name>
<accession>A0A1M5A6F5</accession>
<keyword evidence="2" id="KW-1185">Reference proteome</keyword>
<evidence type="ECO:0000313" key="2">
    <source>
        <dbReference type="Proteomes" id="UP000184436"/>
    </source>
</evidence>
<dbReference type="AlphaFoldDB" id="A0A1M5A6F5"/>
<dbReference type="EMBL" id="FQVD01000014">
    <property type="protein sequence ID" value="SHF25909.1"/>
    <property type="molecule type" value="Genomic_DNA"/>
</dbReference>
<protein>
    <submittedName>
        <fullName evidence="1">Uncharacterized protein</fullName>
    </submittedName>
</protein>
<sequence length="68" mass="7636">MAKFRMTVIADMPGEQLKPGDSVIVEAQNETQITGPMVREAVEDQLGKRMCSLYSSLHKGKKWSIKQL</sequence>
<evidence type="ECO:0000313" key="1">
    <source>
        <dbReference type="EMBL" id="SHF25909.1"/>
    </source>
</evidence>